<gene>
    <name evidence="2" type="ORF">SAMN05421870_11570</name>
</gene>
<feature type="signal peptide" evidence="1">
    <location>
        <begin position="1"/>
        <end position="26"/>
    </location>
</feature>
<keyword evidence="3" id="KW-1185">Reference proteome</keyword>
<evidence type="ECO:0000313" key="3">
    <source>
        <dbReference type="Proteomes" id="UP000182841"/>
    </source>
</evidence>
<organism evidence="2 3">
    <name type="scientific">Streptomyces qinglanensis</name>
    <dbReference type="NCBI Taxonomy" id="943816"/>
    <lineage>
        <taxon>Bacteria</taxon>
        <taxon>Bacillati</taxon>
        <taxon>Actinomycetota</taxon>
        <taxon>Actinomycetes</taxon>
        <taxon>Kitasatosporales</taxon>
        <taxon>Streptomycetaceae</taxon>
        <taxon>Streptomyces</taxon>
    </lineage>
</organism>
<protein>
    <recommendedName>
        <fullName evidence="4">Lipoprotein</fullName>
    </recommendedName>
</protein>
<reference evidence="3" key="1">
    <citation type="submission" date="2016-10" db="EMBL/GenBank/DDBJ databases">
        <authorList>
            <person name="Varghese N."/>
            <person name="Submissions S."/>
        </authorList>
    </citation>
    <scope>NUCLEOTIDE SEQUENCE [LARGE SCALE GENOMIC DNA]</scope>
    <source>
        <strain evidence="3">CGMCC 4.6825</strain>
    </source>
</reference>
<dbReference type="EMBL" id="FOGO01000015">
    <property type="protein sequence ID" value="SES29239.1"/>
    <property type="molecule type" value="Genomic_DNA"/>
</dbReference>
<sequence length="129" mass="13979">MFSRRLSRSVLAAGALLPLSVLPGCADVDDAAPEKKTFAFDGRTLDVRSHGMPADLVATDRDDIEVTRWFDVGFGADPHSEWRLRAGRLDLEAGCEGFANCDTRFRVEVPKSVTVLRGGRATKLTGSGK</sequence>
<dbReference type="Proteomes" id="UP000182841">
    <property type="component" value="Unassembled WGS sequence"/>
</dbReference>
<name>A0A1H9W625_9ACTN</name>
<evidence type="ECO:0008006" key="4">
    <source>
        <dbReference type="Google" id="ProtNLM"/>
    </source>
</evidence>
<accession>A0A1H9W625</accession>
<keyword evidence="1" id="KW-0732">Signal</keyword>
<feature type="chain" id="PRO_5010333008" description="Lipoprotein" evidence="1">
    <location>
        <begin position="27"/>
        <end position="129"/>
    </location>
</feature>
<evidence type="ECO:0000313" key="2">
    <source>
        <dbReference type="EMBL" id="SES29239.1"/>
    </source>
</evidence>
<evidence type="ECO:0000256" key="1">
    <source>
        <dbReference type="SAM" id="SignalP"/>
    </source>
</evidence>
<dbReference type="AlphaFoldDB" id="A0A1H9W625"/>
<proteinExistence type="predicted"/>